<dbReference type="GO" id="GO:0005737">
    <property type="term" value="C:cytoplasm"/>
    <property type="evidence" value="ECO:0007669"/>
    <property type="project" value="UniProtKB-SubCell"/>
</dbReference>
<organism evidence="25 26">
    <name type="scientific">Anaeromicrobium sediminis</name>
    <dbReference type="NCBI Taxonomy" id="1478221"/>
    <lineage>
        <taxon>Bacteria</taxon>
        <taxon>Bacillati</taxon>
        <taxon>Bacillota</taxon>
        <taxon>Clostridia</taxon>
        <taxon>Peptostreptococcales</taxon>
        <taxon>Thermotaleaceae</taxon>
        <taxon>Anaeromicrobium</taxon>
    </lineage>
</organism>
<feature type="binding site" evidence="19">
    <location>
        <begin position="452"/>
        <end position="453"/>
    </location>
    <ligand>
        <name>phosphoenolpyruvate</name>
        <dbReference type="ChEBI" id="CHEBI:58702"/>
    </ligand>
</feature>
<feature type="binding site" evidence="19">
    <location>
        <position position="463"/>
    </location>
    <ligand>
        <name>phosphoenolpyruvate</name>
        <dbReference type="ChEBI" id="CHEBI:58702"/>
    </ligand>
</feature>
<dbReference type="GO" id="GO:0009401">
    <property type="term" value="P:phosphoenolpyruvate-dependent sugar phosphotransferase system"/>
    <property type="evidence" value="ECO:0007669"/>
    <property type="project" value="UniProtKB-KW"/>
</dbReference>
<evidence type="ECO:0000256" key="4">
    <source>
        <dbReference type="ARBA" id="ARBA00004496"/>
    </source>
</evidence>
<evidence type="ECO:0000256" key="7">
    <source>
        <dbReference type="ARBA" id="ARBA00016544"/>
    </source>
</evidence>
<dbReference type="PANTHER" id="PTHR46244">
    <property type="entry name" value="PHOSPHOENOLPYRUVATE-PROTEIN PHOSPHOTRANSFERASE"/>
    <property type="match status" value="1"/>
</dbReference>
<evidence type="ECO:0000313" key="25">
    <source>
        <dbReference type="EMBL" id="PAB59804.1"/>
    </source>
</evidence>
<dbReference type="EMBL" id="NIBG01000005">
    <property type="protein sequence ID" value="PAB59804.1"/>
    <property type="molecule type" value="Genomic_DNA"/>
</dbReference>
<keyword evidence="9 17" id="KW-0963">Cytoplasm</keyword>
<evidence type="ECO:0000256" key="15">
    <source>
        <dbReference type="ARBA" id="ARBA00022842"/>
    </source>
</evidence>
<keyword evidence="11 17" id="KW-0808">Transferase</keyword>
<dbReference type="SUPFAM" id="SSF47831">
    <property type="entry name" value="Enzyme I of the PEP:sugar phosphotransferase system HPr-binding (sub)domain"/>
    <property type="match status" value="1"/>
</dbReference>
<dbReference type="InterPro" id="IPR040442">
    <property type="entry name" value="Pyrv_kinase-like_dom_sf"/>
</dbReference>
<feature type="domain" description="PEP-utilising enzyme mobile" evidence="22">
    <location>
        <begin position="151"/>
        <end position="223"/>
    </location>
</feature>
<keyword evidence="25" id="KW-0670">Pyruvate</keyword>
<keyword evidence="10 17" id="KW-0762">Sugar transport</keyword>
<dbReference type="InterPro" id="IPR000121">
    <property type="entry name" value="PEP_util_C"/>
</dbReference>
<dbReference type="InterPro" id="IPR036618">
    <property type="entry name" value="PtsI_HPr-bd_sf"/>
</dbReference>
<feature type="coiled-coil region" evidence="21">
    <location>
        <begin position="38"/>
        <end position="69"/>
    </location>
</feature>
<protein>
    <recommendedName>
        <fullName evidence="7 17">Phosphoenolpyruvate-protein phosphotransferase</fullName>
        <ecNumber evidence="6 17">2.7.3.9</ecNumber>
    </recommendedName>
    <alternativeName>
        <fullName evidence="16 17">Phosphotransferase system, enzyme I</fullName>
    </alternativeName>
</protein>
<dbReference type="InterPro" id="IPR008731">
    <property type="entry name" value="PTS_EIN"/>
</dbReference>
<dbReference type="EC" id="2.7.3.9" evidence="6 17"/>
<dbReference type="GO" id="GO:0008965">
    <property type="term" value="F:phosphoenolpyruvate-protein phosphotransferase activity"/>
    <property type="evidence" value="ECO:0007669"/>
    <property type="project" value="UniProtKB-EC"/>
</dbReference>
<dbReference type="InterPro" id="IPR050499">
    <property type="entry name" value="PEP-utilizing_PTS_enzyme"/>
</dbReference>
<dbReference type="Proteomes" id="UP000216024">
    <property type="component" value="Unassembled WGS sequence"/>
</dbReference>
<keyword evidence="15 17" id="KW-0460">Magnesium</keyword>
<evidence type="ECO:0000259" key="23">
    <source>
        <dbReference type="Pfam" id="PF02896"/>
    </source>
</evidence>
<evidence type="ECO:0000256" key="16">
    <source>
        <dbReference type="ARBA" id="ARBA00033235"/>
    </source>
</evidence>
<comment type="cofactor">
    <cofactor evidence="2 17 20">
        <name>Mg(2+)</name>
        <dbReference type="ChEBI" id="CHEBI:18420"/>
    </cofactor>
</comment>
<evidence type="ECO:0000256" key="17">
    <source>
        <dbReference type="PIRNR" id="PIRNR000732"/>
    </source>
</evidence>
<keyword evidence="13 17" id="KW-0479">Metal-binding</keyword>
<evidence type="ECO:0000256" key="20">
    <source>
        <dbReference type="PIRSR" id="PIRSR000732-3"/>
    </source>
</evidence>
<dbReference type="SUPFAM" id="SSF52009">
    <property type="entry name" value="Phosphohistidine domain"/>
    <property type="match status" value="1"/>
</dbReference>
<comment type="caution">
    <text evidence="25">The sequence shown here is derived from an EMBL/GenBank/DDBJ whole genome shotgun (WGS) entry which is preliminary data.</text>
</comment>
<feature type="domain" description="PEP-utilising enzyme C-terminal" evidence="23">
    <location>
        <begin position="250"/>
        <end position="538"/>
    </location>
</feature>
<evidence type="ECO:0000256" key="11">
    <source>
        <dbReference type="ARBA" id="ARBA00022679"/>
    </source>
</evidence>
<dbReference type="PANTHER" id="PTHR46244:SF3">
    <property type="entry name" value="PHOSPHOENOLPYRUVATE-PROTEIN PHOSPHOTRANSFERASE"/>
    <property type="match status" value="1"/>
</dbReference>
<dbReference type="InterPro" id="IPR018274">
    <property type="entry name" value="PEP_util_AS"/>
</dbReference>
<dbReference type="InterPro" id="IPR015813">
    <property type="entry name" value="Pyrv/PenolPyrv_kinase-like_dom"/>
</dbReference>
<dbReference type="GO" id="GO:0046872">
    <property type="term" value="F:metal ion binding"/>
    <property type="evidence" value="ECO:0007669"/>
    <property type="project" value="UniProtKB-KW"/>
</dbReference>
<dbReference type="Pfam" id="PF02896">
    <property type="entry name" value="PEP-utilizers_C"/>
    <property type="match status" value="1"/>
</dbReference>
<evidence type="ECO:0000259" key="22">
    <source>
        <dbReference type="Pfam" id="PF00391"/>
    </source>
</evidence>
<evidence type="ECO:0000259" key="24">
    <source>
        <dbReference type="Pfam" id="PF05524"/>
    </source>
</evidence>
<comment type="similarity">
    <text evidence="5 17">Belongs to the PEP-utilizing enzyme family.</text>
</comment>
<sequence length="569" mass="63660">MRKGTGASPGISIGKALVITHEPLNIEKKEITNVDGQKDILKNSIEASKEQLTKIKEKALRELGEEKAAIFEAHLMILQDPELVDSTLGKIESESINAEFAFKEVTNQFITIFESMDNEYMRERAADIRDVSERVLRNITGQSVVDLSVLEEEVILIANDLTPSDTATMNKEKVLGFLTDIGGRTSHTAIMARSLEIPAVVGLGNITEEVKNGDIIAFNGESGEVIINPEEATINNMRSEKEAYEEYKRQLQEVIGKSSVTTDDKHVELAANIGTPNDVPGVIKNDGEGVGLYRTEFIYMNSDHLPTEDEQFKCYKEVLEGLKDKPIVIRTLDIGGDKNLPYLKIDEEMNPFLGYRAIRLCLDKVDIFKTQLRALLRASVYGNLKIMFPMISSLEELLRAKEILEECKVELDSEKIGYSNNIEVGMMIEVPAAAIISDILAKHVDFFSIGTNDLIQYTTAVDRMNEKIHNLYNPFNPAVLRLIKMVIDNGHKNEIWVGMCGEMAGDKRMIPILLGFGLDEFSMSASSILPARNLIRSLSYSQMKDFSDKILGMATAQEIESYIEETFRK</sequence>
<feature type="binding site" evidence="19">
    <location>
        <position position="294"/>
    </location>
    <ligand>
        <name>phosphoenolpyruvate</name>
        <dbReference type="ChEBI" id="CHEBI:58702"/>
    </ligand>
</feature>
<dbReference type="PRINTS" id="PR01736">
    <property type="entry name" value="PHPHTRNFRASE"/>
</dbReference>
<dbReference type="InterPro" id="IPR024692">
    <property type="entry name" value="PTS_EI"/>
</dbReference>
<feature type="binding site" evidence="20">
    <location>
        <position position="453"/>
    </location>
    <ligand>
        <name>Mg(2+)</name>
        <dbReference type="ChEBI" id="CHEBI:18420"/>
    </ligand>
</feature>
<proteinExistence type="inferred from homology"/>
<dbReference type="AlphaFoldDB" id="A0A267MJN1"/>
<dbReference type="Pfam" id="PF00391">
    <property type="entry name" value="PEP-utilizers"/>
    <property type="match status" value="1"/>
</dbReference>
<dbReference type="Gene3D" id="3.20.20.60">
    <property type="entry name" value="Phosphoenolpyruvate-binding domains"/>
    <property type="match status" value="1"/>
</dbReference>
<evidence type="ECO:0000256" key="12">
    <source>
        <dbReference type="ARBA" id="ARBA00022683"/>
    </source>
</evidence>
<evidence type="ECO:0000256" key="14">
    <source>
        <dbReference type="ARBA" id="ARBA00022777"/>
    </source>
</evidence>
<evidence type="ECO:0000256" key="19">
    <source>
        <dbReference type="PIRSR" id="PIRSR000732-2"/>
    </source>
</evidence>
<dbReference type="OrthoDB" id="9765468at2"/>
<comment type="catalytic activity">
    <reaction evidence="1 17">
        <text>L-histidyl-[protein] + phosphoenolpyruvate = N(pros)-phospho-L-histidyl-[protein] + pyruvate</text>
        <dbReference type="Rhea" id="RHEA:23880"/>
        <dbReference type="Rhea" id="RHEA-COMP:9745"/>
        <dbReference type="Rhea" id="RHEA-COMP:9746"/>
        <dbReference type="ChEBI" id="CHEBI:15361"/>
        <dbReference type="ChEBI" id="CHEBI:29979"/>
        <dbReference type="ChEBI" id="CHEBI:58702"/>
        <dbReference type="ChEBI" id="CHEBI:64837"/>
        <dbReference type="EC" id="2.7.3.9"/>
    </reaction>
</comment>
<feature type="coiled-coil region" evidence="21">
    <location>
        <begin position="230"/>
        <end position="257"/>
    </location>
</feature>
<comment type="subcellular location">
    <subcellularLocation>
        <location evidence="4 17">Cytoplasm</location>
    </subcellularLocation>
</comment>
<comment type="function">
    <text evidence="3 17">General (non sugar-specific) component of the phosphoenolpyruvate-dependent sugar phosphotransferase system (sugar PTS). This major carbohydrate active-transport system catalyzes the phosphorylation of incoming sugar substrates concomitantly with their translocation across the cell membrane. Enzyme I transfers the phosphoryl group from phosphoenolpyruvate (PEP) to the phosphoryl carrier protein (HPr).</text>
</comment>
<dbReference type="InterPro" id="IPR036637">
    <property type="entry name" value="Phosphohistidine_dom_sf"/>
</dbReference>
<keyword evidence="12 17" id="KW-0598">Phosphotransferase system</keyword>
<feature type="domain" description="Phosphotransferase system enzyme I N-terminal" evidence="24">
    <location>
        <begin position="3"/>
        <end position="124"/>
    </location>
</feature>
<keyword evidence="21" id="KW-0175">Coiled coil</keyword>
<dbReference type="Gene3D" id="1.10.274.10">
    <property type="entry name" value="PtsI, HPr-binding domain"/>
    <property type="match status" value="1"/>
</dbReference>
<dbReference type="FunFam" id="3.20.20.60:FF:000007">
    <property type="entry name" value="Phosphoenolpyruvate-protein phosphotransferase"/>
    <property type="match status" value="1"/>
</dbReference>
<dbReference type="Gene3D" id="3.50.30.10">
    <property type="entry name" value="Phosphohistidine domain"/>
    <property type="match status" value="1"/>
</dbReference>
<feature type="active site" description="Proton donor" evidence="18">
    <location>
        <position position="500"/>
    </location>
</feature>
<dbReference type="InterPro" id="IPR008279">
    <property type="entry name" value="PEP-util_enz_mobile_dom"/>
</dbReference>
<evidence type="ECO:0000256" key="1">
    <source>
        <dbReference type="ARBA" id="ARBA00000683"/>
    </source>
</evidence>
<gene>
    <name evidence="25" type="primary">ptsP</name>
    <name evidence="25" type="ORF">CCE28_07560</name>
</gene>
<dbReference type="SUPFAM" id="SSF51621">
    <property type="entry name" value="Phosphoenolpyruvate/pyruvate domain"/>
    <property type="match status" value="1"/>
</dbReference>
<dbReference type="RefSeq" id="WP_095132587.1">
    <property type="nucleotide sequence ID" value="NZ_NIBG01000005.1"/>
</dbReference>
<dbReference type="PIRSF" id="PIRSF000732">
    <property type="entry name" value="PTS_enzyme_I"/>
    <property type="match status" value="1"/>
</dbReference>
<feature type="active site" description="Tele-phosphohistidine intermediate" evidence="18">
    <location>
        <position position="187"/>
    </location>
</feature>
<dbReference type="GO" id="GO:0016301">
    <property type="term" value="F:kinase activity"/>
    <property type="evidence" value="ECO:0007669"/>
    <property type="project" value="UniProtKB-KW"/>
</dbReference>
<accession>A0A267MJN1</accession>
<evidence type="ECO:0000256" key="10">
    <source>
        <dbReference type="ARBA" id="ARBA00022597"/>
    </source>
</evidence>
<dbReference type="Pfam" id="PF05524">
    <property type="entry name" value="PEP-utilisers_N"/>
    <property type="match status" value="1"/>
</dbReference>
<keyword evidence="14 17" id="KW-0418">Kinase</keyword>
<dbReference type="InterPro" id="IPR006318">
    <property type="entry name" value="PTS_EI-like"/>
</dbReference>
<keyword evidence="26" id="KW-1185">Reference proteome</keyword>
<feature type="binding site" evidence="20">
    <location>
        <position position="429"/>
    </location>
    <ligand>
        <name>Mg(2+)</name>
        <dbReference type="ChEBI" id="CHEBI:18420"/>
    </ligand>
</feature>
<feature type="binding site" evidence="19">
    <location>
        <position position="330"/>
    </location>
    <ligand>
        <name>phosphoenolpyruvate</name>
        <dbReference type="ChEBI" id="CHEBI:58702"/>
    </ligand>
</feature>
<dbReference type="PROSITE" id="PS00370">
    <property type="entry name" value="PEP_ENZYMES_PHOS_SITE"/>
    <property type="match status" value="1"/>
</dbReference>
<evidence type="ECO:0000256" key="2">
    <source>
        <dbReference type="ARBA" id="ARBA00001946"/>
    </source>
</evidence>
<reference evidence="25 26" key="1">
    <citation type="submission" date="2017-06" db="EMBL/GenBank/DDBJ databases">
        <title>Draft genome sequence of anaerobic fermentative bacterium Anaeromicrobium sediminis DY2726D isolated from West Pacific Ocean sediments.</title>
        <authorList>
            <person name="Zeng X."/>
        </authorList>
    </citation>
    <scope>NUCLEOTIDE SEQUENCE [LARGE SCALE GENOMIC DNA]</scope>
    <source>
        <strain evidence="25 26">DY2726D</strain>
    </source>
</reference>
<evidence type="ECO:0000256" key="5">
    <source>
        <dbReference type="ARBA" id="ARBA00007837"/>
    </source>
</evidence>
<evidence type="ECO:0000256" key="21">
    <source>
        <dbReference type="SAM" id="Coils"/>
    </source>
</evidence>
<evidence type="ECO:0000256" key="13">
    <source>
        <dbReference type="ARBA" id="ARBA00022723"/>
    </source>
</evidence>
<dbReference type="NCBIfam" id="TIGR01417">
    <property type="entry name" value="PTS_I_fam"/>
    <property type="match status" value="1"/>
</dbReference>
<evidence type="ECO:0000313" key="26">
    <source>
        <dbReference type="Proteomes" id="UP000216024"/>
    </source>
</evidence>
<keyword evidence="8 17" id="KW-0813">Transport</keyword>
<name>A0A267MJN1_9FIRM</name>
<evidence type="ECO:0000256" key="3">
    <source>
        <dbReference type="ARBA" id="ARBA00002728"/>
    </source>
</evidence>
<evidence type="ECO:0000256" key="8">
    <source>
        <dbReference type="ARBA" id="ARBA00022448"/>
    </source>
</evidence>
<evidence type="ECO:0000256" key="18">
    <source>
        <dbReference type="PIRSR" id="PIRSR000732-1"/>
    </source>
</evidence>
<evidence type="ECO:0000256" key="9">
    <source>
        <dbReference type="ARBA" id="ARBA00022490"/>
    </source>
</evidence>
<evidence type="ECO:0000256" key="6">
    <source>
        <dbReference type="ARBA" id="ARBA00012232"/>
    </source>
</evidence>